<proteinExistence type="predicted"/>
<keyword evidence="5" id="KW-1185">Reference proteome</keyword>
<dbReference type="Gene3D" id="1.10.357.10">
    <property type="entry name" value="Tetracycline Repressor, domain 2"/>
    <property type="match status" value="1"/>
</dbReference>
<dbReference type="KEGG" id="nah:F5544_42290"/>
<accession>A0A6G9YT25</accession>
<protein>
    <submittedName>
        <fullName evidence="4">TetR family transcriptional regulator</fullName>
    </submittedName>
</protein>
<dbReference type="PANTHER" id="PTHR30055:SF237">
    <property type="entry name" value="TRANSCRIPTIONAL REPRESSOR MCE3R"/>
    <property type="match status" value="1"/>
</dbReference>
<evidence type="ECO:0000256" key="2">
    <source>
        <dbReference type="PROSITE-ProRule" id="PRU00335"/>
    </source>
</evidence>
<reference evidence="4 5" key="1">
    <citation type="journal article" date="2019" name="ACS Chem. Biol.">
        <title>Identification and Mobilization of a Cryptic Antibiotic Biosynthesis Gene Locus from a Human-Pathogenic Nocardia Isolate.</title>
        <authorList>
            <person name="Herisse M."/>
            <person name="Ishida K."/>
            <person name="Porter J.L."/>
            <person name="Howden B."/>
            <person name="Hertweck C."/>
            <person name="Stinear T.P."/>
            <person name="Pidot S.J."/>
        </authorList>
    </citation>
    <scope>NUCLEOTIDE SEQUENCE [LARGE SCALE GENOMIC DNA]</scope>
    <source>
        <strain evidence="4 5">AUSMDU00012717</strain>
    </source>
</reference>
<dbReference type="GO" id="GO:0000976">
    <property type="term" value="F:transcription cis-regulatory region binding"/>
    <property type="evidence" value="ECO:0007669"/>
    <property type="project" value="TreeGrafter"/>
</dbReference>
<dbReference type="InterPro" id="IPR050109">
    <property type="entry name" value="HTH-type_TetR-like_transc_reg"/>
</dbReference>
<dbReference type="PANTHER" id="PTHR30055">
    <property type="entry name" value="HTH-TYPE TRANSCRIPTIONAL REGULATOR RUTR"/>
    <property type="match status" value="1"/>
</dbReference>
<evidence type="ECO:0000259" key="3">
    <source>
        <dbReference type="PROSITE" id="PS50977"/>
    </source>
</evidence>
<dbReference type="InterPro" id="IPR009057">
    <property type="entry name" value="Homeodomain-like_sf"/>
</dbReference>
<dbReference type="AlphaFoldDB" id="A0A6G9YT25"/>
<evidence type="ECO:0000313" key="5">
    <source>
        <dbReference type="Proteomes" id="UP000503540"/>
    </source>
</evidence>
<dbReference type="SUPFAM" id="SSF46689">
    <property type="entry name" value="Homeodomain-like"/>
    <property type="match status" value="1"/>
</dbReference>
<dbReference type="Proteomes" id="UP000503540">
    <property type="component" value="Chromosome"/>
</dbReference>
<evidence type="ECO:0000313" key="4">
    <source>
        <dbReference type="EMBL" id="QIS16267.1"/>
    </source>
</evidence>
<dbReference type="Pfam" id="PF00440">
    <property type="entry name" value="TetR_N"/>
    <property type="match status" value="1"/>
</dbReference>
<evidence type="ECO:0000256" key="1">
    <source>
        <dbReference type="ARBA" id="ARBA00023125"/>
    </source>
</evidence>
<organism evidence="4 5">
    <name type="scientific">Nocardia arthritidis</name>
    <dbReference type="NCBI Taxonomy" id="228602"/>
    <lineage>
        <taxon>Bacteria</taxon>
        <taxon>Bacillati</taxon>
        <taxon>Actinomycetota</taxon>
        <taxon>Actinomycetes</taxon>
        <taxon>Mycobacteriales</taxon>
        <taxon>Nocardiaceae</taxon>
        <taxon>Nocardia</taxon>
    </lineage>
</organism>
<dbReference type="EMBL" id="CP046172">
    <property type="protein sequence ID" value="QIS16267.1"/>
    <property type="molecule type" value="Genomic_DNA"/>
</dbReference>
<feature type="DNA-binding region" description="H-T-H motif" evidence="2">
    <location>
        <begin position="41"/>
        <end position="60"/>
    </location>
</feature>
<name>A0A6G9YT25_9NOCA</name>
<sequence>MNTCSTRYSQPMARPLDHAKRAQLLTEVVRYIADHGLAGLSLRPLAAALGTSSRMLIYYFNTKEELLVQALSSQRPDVAAIFADVTDADTLRARLTTFFCANLDGADAVSVRVMLQVLGAACAPHSPYAEYANAAVATLVGALGDALRRTGAVDDPEAVATLLISGLRGVIQDQFITGDIERTERAGRMLIDRTIPAR</sequence>
<dbReference type="PROSITE" id="PS50977">
    <property type="entry name" value="HTH_TETR_2"/>
    <property type="match status" value="1"/>
</dbReference>
<gene>
    <name evidence="4" type="ORF">F5544_42290</name>
</gene>
<keyword evidence="1 2" id="KW-0238">DNA-binding</keyword>
<dbReference type="GO" id="GO:0003700">
    <property type="term" value="F:DNA-binding transcription factor activity"/>
    <property type="evidence" value="ECO:0007669"/>
    <property type="project" value="TreeGrafter"/>
</dbReference>
<feature type="domain" description="HTH tetR-type" evidence="3">
    <location>
        <begin position="18"/>
        <end position="78"/>
    </location>
</feature>
<dbReference type="InterPro" id="IPR001647">
    <property type="entry name" value="HTH_TetR"/>
</dbReference>